<accession>A0A1J4JS11</accession>
<gene>
    <name evidence="4" type="ORF">TRFO_32053</name>
</gene>
<dbReference type="GO" id="GO:0004197">
    <property type="term" value="F:cysteine-type endopeptidase activity"/>
    <property type="evidence" value="ECO:0007669"/>
    <property type="project" value="InterPro"/>
</dbReference>
<evidence type="ECO:0000259" key="3">
    <source>
        <dbReference type="Pfam" id="PF00656"/>
    </source>
</evidence>
<dbReference type="AlphaFoldDB" id="A0A1J4JS11"/>
<dbReference type="InterPro" id="IPR029030">
    <property type="entry name" value="Caspase-like_dom_sf"/>
</dbReference>
<dbReference type="Proteomes" id="UP000179807">
    <property type="component" value="Unassembled WGS sequence"/>
</dbReference>
<comment type="caution">
    <text evidence="4">The sequence shown here is derived from an EMBL/GenBank/DDBJ whole genome shotgun (WGS) entry which is preliminary data.</text>
</comment>
<evidence type="ECO:0000256" key="2">
    <source>
        <dbReference type="SAM" id="MobiDB-lite"/>
    </source>
</evidence>
<dbReference type="GeneID" id="94842990"/>
<feature type="domain" description="Peptidase C14 caspase" evidence="3">
    <location>
        <begin position="216"/>
        <end position="417"/>
    </location>
</feature>
<proteinExistence type="inferred from homology"/>
<dbReference type="OrthoDB" id="3223806at2759"/>
<organism evidence="4 5">
    <name type="scientific">Tritrichomonas foetus</name>
    <dbReference type="NCBI Taxonomy" id="1144522"/>
    <lineage>
        <taxon>Eukaryota</taxon>
        <taxon>Metamonada</taxon>
        <taxon>Parabasalia</taxon>
        <taxon>Tritrichomonadida</taxon>
        <taxon>Tritrichomonadidae</taxon>
        <taxon>Tritrichomonas</taxon>
    </lineage>
</organism>
<dbReference type="Pfam" id="PF00656">
    <property type="entry name" value="Peptidase_C14"/>
    <property type="match status" value="1"/>
</dbReference>
<comment type="similarity">
    <text evidence="1">Belongs to the peptidase C14B family.</text>
</comment>
<protein>
    <submittedName>
        <fullName evidence="4">Clan CD, family C14</fullName>
    </submittedName>
</protein>
<dbReference type="PANTHER" id="PTHR48104">
    <property type="entry name" value="METACASPASE-4"/>
    <property type="match status" value="1"/>
</dbReference>
<evidence type="ECO:0000313" key="4">
    <source>
        <dbReference type="EMBL" id="OHT01216.1"/>
    </source>
</evidence>
<dbReference type="VEuPathDB" id="TrichDB:TRFO_32053"/>
<dbReference type="RefSeq" id="XP_068354352.1">
    <property type="nucleotide sequence ID" value="XM_068508286.1"/>
</dbReference>
<feature type="region of interest" description="Disordered" evidence="2">
    <location>
        <begin position="55"/>
        <end position="106"/>
    </location>
</feature>
<evidence type="ECO:0000313" key="5">
    <source>
        <dbReference type="Proteomes" id="UP000179807"/>
    </source>
</evidence>
<evidence type="ECO:0000256" key="1">
    <source>
        <dbReference type="ARBA" id="ARBA00009005"/>
    </source>
</evidence>
<keyword evidence="5" id="KW-1185">Reference proteome</keyword>
<dbReference type="GO" id="GO:0006508">
    <property type="term" value="P:proteolysis"/>
    <property type="evidence" value="ECO:0007669"/>
    <property type="project" value="InterPro"/>
</dbReference>
<dbReference type="GO" id="GO:0005737">
    <property type="term" value="C:cytoplasm"/>
    <property type="evidence" value="ECO:0007669"/>
    <property type="project" value="TreeGrafter"/>
</dbReference>
<reference evidence="4" key="1">
    <citation type="submission" date="2016-10" db="EMBL/GenBank/DDBJ databases">
        <authorList>
            <person name="Benchimol M."/>
            <person name="Almeida L.G."/>
            <person name="Vasconcelos A.T."/>
            <person name="Perreira-Neves A."/>
            <person name="Rosa I.A."/>
            <person name="Tasca T."/>
            <person name="Bogo M.R."/>
            <person name="de Souza W."/>
        </authorList>
    </citation>
    <scope>NUCLEOTIDE SEQUENCE [LARGE SCALE GENOMIC DNA]</scope>
    <source>
        <strain evidence="4">K</strain>
    </source>
</reference>
<dbReference type="SUPFAM" id="SSF52129">
    <property type="entry name" value="Caspase-like"/>
    <property type="match status" value="1"/>
</dbReference>
<dbReference type="PANTHER" id="PTHR48104:SF30">
    <property type="entry name" value="METACASPASE-1"/>
    <property type="match status" value="1"/>
</dbReference>
<dbReference type="InterPro" id="IPR050452">
    <property type="entry name" value="Metacaspase"/>
</dbReference>
<dbReference type="Gene3D" id="3.40.50.12660">
    <property type="match status" value="1"/>
</dbReference>
<name>A0A1J4JS11_9EUKA</name>
<dbReference type="EMBL" id="MLAK01000923">
    <property type="protein sequence ID" value="OHT01216.1"/>
    <property type="molecule type" value="Genomic_DNA"/>
</dbReference>
<dbReference type="InterPro" id="IPR011600">
    <property type="entry name" value="Pept_C14_caspase"/>
</dbReference>
<sequence length="437" mass="49568">MYGTNFPPPNPQVQYYAKQYGLHDCFFQNPQSAQLPQLYPIVSGVDPSFIQQKIQRRTQASTSHLQPQNQFSPQQTGFTQYAGTQSNIPSSANIQPSSPASPTAVPQVSYPKVEEIDYYYQKFYSSNSQWLTTSLRFNPWEAQSWQRPPAQPTNDDMNHLYPVISMPPPTPVIDIEEFQKLRHHSSVESALGQLNGLSKCLNGTNPESLPARMVRACFICCNSYTKESLKLGVGPVNDSVTVAANHKYLGYKVYYVHNPMATQFLSFLKVFLQRTTEFLTVFYTGHGSNMKNYDGTEESGYDQCMVFDDDYVKDDTLSQYLRDYSTGIAKTMLITDCCHSGTIWDIPDDPVKALEFPANIVSVSSSDDDNTAKQGTIDNNSQGLFTFYFWKTLKEHPEYNLLQVKPLVDKAIKKYKQECILHATRPNILETPFFAPR</sequence>